<protein>
    <recommendedName>
        <fullName evidence="9">Transmembrane protein 184B</fullName>
    </recommendedName>
</protein>
<evidence type="ECO:0000256" key="3">
    <source>
        <dbReference type="ARBA" id="ARBA00022989"/>
    </source>
</evidence>
<feature type="transmembrane region" description="Helical" evidence="6">
    <location>
        <begin position="64"/>
        <end position="85"/>
    </location>
</feature>
<feature type="compositionally biased region" description="Low complexity" evidence="5">
    <location>
        <begin position="412"/>
        <end position="430"/>
    </location>
</feature>
<evidence type="ECO:0000256" key="6">
    <source>
        <dbReference type="SAM" id="Phobius"/>
    </source>
</evidence>
<feature type="transmembrane region" description="Helical" evidence="6">
    <location>
        <begin position="262"/>
        <end position="285"/>
    </location>
</feature>
<comment type="subcellular location">
    <subcellularLocation>
        <location evidence="1">Membrane</location>
        <topology evidence="1">Multi-pass membrane protein</topology>
    </subcellularLocation>
</comment>
<feature type="region of interest" description="Disordered" evidence="5">
    <location>
        <begin position="411"/>
        <end position="478"/>
    </location>
</feature>
<reference evidence="7" key="1">
    <citation type="submission" date="2021-04" db="EMBL/GenBank/DDBJ databases">
        <authorList>
            <consortium name="Molecular Ecology Group"/>
        </authorList>
    </citation>
    <scope>NUCLEOTIDE SEQUENCE</scope>
</reference>
<feature type="transmembrane region" description="Helical" evidence="6">
    <location>
        <begin position="97"/>
        <end position="117"/>
    </location>
</feature>
<organism evidence="7 8">
    <name type="scientific">Candidula unifasciata</name>
    <dbReference type="NCBI Taxonomy" id="100452"/>
    <lineage>
        <taxon>Eukaryota</taxon>
        <taxon>Metazoa</taxon>
        <taxon>Spiralia</taxon>
        <taxon>Lophotrochozoa</taxon>
        <taxon>Mollusca</taxon>
        <taxon>Gastropoda</taxon>
        <taxon>Heterobranchia</taxon>
        <taxon>Euthyneura</taxon>
        <taxon>Panpulmonata</taxon>
        <taxon>Eupulmonata</taxon>
        <taxon>Stylommatophora</taxon>
        <taxon>Helicina</taxon>
        <taxon>Helicoidea</taxon>
        <taxon>Geomitridae</taxon>
        <taxon>Candidula</taxon>
    </lineage>
</organism>
<dbReference type="SMART" id="SM01417">
    <property type="entry name" value="Solute_trans_a"/>
    <property type="match status" value="1"/>
</dbReference>
<evidence type="ECO:0000256" key="5">
    <source>
        <dbReference type="SAM" id="MobiDB-lite"/>
    </source>
</evidence>
<dbReference type="GO" id="GO:0016020">
    <property type="term" value="C:membrane"/>
    <property type="evidence" value="ECO:0007669"/>
    <property type="project" value="UniProtKB-SubCell"/>
</dbReference>
<feature type="compositionally biased region" description="Low complexity" evidence="5">
    <location>
        <begin position="438"/>
        <end position="458"/>
    </location>
</feature>
<keyword evidence="3 6" id="KW-1133">Transmembrane helix</keyword>
<name>A0A8S4A531_9EUPU</name>
<evidence type="ECO:0000256" key="1">
    <source>
        <dbReference type="ARBA" id="ARBA00004141"/>
    </source>
</evidence>
<keyword evidence="2 6" id="KW-0812">Transmembrane</keyword>
<sequence length="478" mass="52919">MTSQNTSLSPEALNTSTTVITTASGATTTIPSLISTATAKSNITAENITVIQPLIFLQTSVAQGIAGTFAFAAILITVHQIYLHLRYYTCPNEQRWIVRVLFIVPIYSLDSFLSLLFLNNDNYYVYFDSLRDCYEAFVIYSFLSLCYEYLGGEGAIMSEIRGKPIQSSWMSCTCCFAGRQYTIGFLRFCKQATLQFCFIKPIMAILTLLLQAFGYYKDGNFSPANGYLYITIIYNISISLALYALIMFYLATKELLSPFDPVLKFCIIKSVIFLSFWQGVVLAILEKAKVIDPIYTNKDTQQVSVGTVSAGWQNFFVCMEMFVASVALRFAFPHSVYSTGPTNTHGRTVSLQSISSSLKETMNPRDIMQDAIHNFHPQYQHYTQQGTKPSEDDNQDGLWSTDNYLYQQQWPVSNGNTSTTSSVSPASADAGSGGGGSQHPKQQPSQGSSAAGAPAGSQGRKGRFNEKTTLLNSDDEFQ</sequence>
<feature type="transmembrane region" description="Helical" evidence="6">
    <location>
        <begin position="197"/>
        <end position="216"/>
    </location>
</feature>
<dbReference type="Pfam" id="PF03619">
    <property type="entry name" value="Solute_trans_a"/>
    <property type="match status" value="1"/>
</dbReference>
<feature type="region of interest" description="Disordered" evidence="5">
    <location>
        <begin position="380"/>
        <end position="399"/>
    </location>
</feature>
<dbReference type="AlphaFoldDB" id="A0A8S4A531"/>
<keyword evidence="4 6" id="KW-0472">Membrane</keyword>
<feature type="transmembrane region" description="Helical" evidence="6">
    <location>
        <begin position="137"/>
        <end position="156"/>
    </location>
</feature>
<dbReference type="InterPro" id="IPR005178">
    <property type="entry name" value="Ostalpha/TMEM184C"/>
</dbReference>
<evidence type="ECO:0000256" key="2">
    <source>
        <dbReference type="ARBA" id="ARBA00022692"/>
    </source>
</evidence>
<comment type="caution">
    <text evidence="7">The sequence shown here is derived from an EMBL/GenBank/DDBJ whole genome shotgun (WGS) entry which is preliminary data.</text>
</comment>
<keyword evidence="8" id="KW-1185">Reference proteome</keyword>
<dbReference type="PANTHER" id="PTHR23423">
    <property type="entry name" value="ORGANIC SOLUTE TRANSPORTER-RELATED"/>
    <property type="match status" value="1"/>
</dbReference>
<evidence type="ECO:0000313" key="8">
    <source>
        <dbReference type="Proteomes" id="UP000678393"/>
    </source>
</evidence>
<proteinExistence type="predicted"/>
<accession>A0A8S4A531</accession>
<evidence type="ECO:0000256" key="4">
    <source>
        <dbReference type="ARBA" id="ARBA00023136"/>
    </source>
</evidence>
<dbReference type="OrthoDB" id="5348404at2759"/>
<gene>
    <name evidence="7" type="ORF">CUNI_LOCUS21902</name>
</gene>
<evidence type="ECO:0008006" key="9">
    <source>
        <dbReference type="Google" id="ProtNLM"/>
    </source>
</evidence>
<dbReference type="EMBL" id="CAJHNH020008521">
    <property type="protein sequence ID" value="CAG5136344.1"/>
    <property type="molecule type" value="Genomic_DNA"/>
</dbReference>
<evidence type="ECO:0000313" key="7">
    <source>
        <dbReference type="EMBL" id="CAG5136344.1"/>
    </source>
</evidence>
<dbReference type="Proteomes" id="UP000678393">
    <property type="component" value="Unassembled WGS sequence"/>
</dbReference>
<feature type="transmembrane region" description="Helical" evidence="6">
    <location>
        <begin position="228"/>
        <end position="250"/>
    </location>
</feature>